<dbReference type="PANTHER" id="PTHR13096">
    <property type="entry name" value="MINA53 MYC INDUCED NUCLEAR ANTIGEN"/>
    <property type="match status" value="1"/>
</dbReference>
<dbReference type="PROSITE" id="PS51184">
    <property type="entry name" value="JMJC"/>
    <property type="match status" value="1"/>
</dbReference>
<dbReference type="GO" id="GO:0046872">
    <property type="term" value="F:metal ion binding"/>
    <property type="evidence" value="ECO:0007669"/>
    <property type="project" value="UniProtKB-KW"/>
</dbReference>
<proteinExistence type="predicted"/>
<dbReference type="Pfam" id="PF20514">
    <property type="entry name" value="WHD_ROXA"/>
    <property type="match status" value="1"/>
</dbReference>
<accession>A0AAW8R3X4</accession>
<dbReference type="Gene3D" id="3.40.366.30">
    <property type="entry name" value="50S ribosomal protein L16 arginine hydroxylase, Chain A, Domain 2"/>
    <property type="match status" value="1"/>
</dbReference>
<dbReference type="EMBL" id="JAVRIE010000001">
    <property type="protein sequence ID" value="MDT0581848.1"/>
    <property type="molecule type" value="Genomic_DNA"/>
</dbReference>
<evidence type="ECO:0000313" key="7">
    <source>
        <dbReference type="EMBL" id="MDT0581848.1"/>
    </source>
</evidence>
<organism evidence="7 8">
    <name type="scientific">Brumicola blandensis</name>
    <dbReference type="NCBI Taxonomy" id="3075611"/>
    <lineage>
        <taxon>Bacteria</taxon>
        <taxon>Pseudomonadati</taxon>
        <taxon>Pseudomonadota</taxon>
        <taxon>Gammaproteobacteria</taxon>
        <taxon>Alteromonadales</taxon>
        <taxon>Alteromonadaceae</taxon>
        <taxon>Brumicola</taxon>
    </lineage>
</organism>
<dbReference type="RefSeq" id="WP_311360616.1">
    <property type="nucleotide sequence ID" value="NZ_JAVRIE010000001.1"/>
</dbReference>
<comment type="cofactor">
    <cofactor evidence="1">
        <name>Fe(2+)</name>
        <dbReference type="ChEBI" id="CHEBI:29033"/>
    </cofactor>
</comment>
<keyword evidence="2" id="KW-0479">Metal-binding</keyword>
<evidence type="ECO:0000256" key="1">
    <source>
        <dbReference type="ARBA" id="ARBA00001954"/>
    </source>
</evidence>
<dbReference type="SUPFAM" id="SSF51197">
    <property type="entry name" value="Clavaminate synthase-like"/>
    <property type="match status" value="1"/>
</dbReference>
<dbReference type="AlphaFoldDB" id="A0AAW8R3X4"/>
<evidence type="ECO:0000256" key="3">
    <source>
        <dbReference type="ARBA" id="ARBA00022964"/>
    </source>
</evidence>
<dbReference type="InterPro" id="IPR003347">
    <property type="entry name" value="JmjC_dom"/>
</dbReference>
<keyword evidence="3" id="KW-0223">Dioxygenase</keyword>
<keyword evidence="8" id="KW-1185">Reference proteome</keyword>
<dbReference type="SMART" id="SM00558">
    <property type="entry name" value="JmjC"/>
    <property type="match status" value="1"/>
</dbReference>
<dbReference type="InterPro" id="IPR046799">
    <property type="entry name" value="ROXA-like_wH"/>
</dbReference>
<gene>
    <name evidence="7" type="ORF">RM544_04790</name>
</gene>
<evidence type="ECO:0000259" key="6">
    <source>
        <dbReference type="PROSITE" id="PS51184"/>
    </source>
</evidence>
<keyword evidence="5" id="KW-0408">Iron</keyword>
<feature type="domain" description="JmjC" evidence="6">
    <location>
        <begin position="91"/>
        <end position="218"/>
    </location>
</feature>
<protein>
    <submittedName>
        <fullName evidence="7">Cupin domain-containing protein</fullName>
    </submittedName>
</protein>
<evidence type="ECO:0000256" key="4">
    <source>
        <dbReference type="ARBA" id="ARBA00023002"/>
    </source>
</evidence>
<sequence length="387" mass="43785">MILKQLDQAVFLRDYWQKKPCIIRGFIPDFNDLIDENELAGLAMEDDVDSRIVSNNNGQWSVVQGPIEDFEQHCTGSWSLLVQSVDRFIDEIDELSDIVNFIPHWRLDDVMMSYSVAGAGVGPHIDEYDVFIIQGSGSRRWQVGLPDAYETVLPHPLLRQIKGFEPIIDEVLLPGDVVYIPPKHPHNGVALEACMNYSIGFRAPTDIELLTGLIDENAYEIKEPQRYTDADSILARGINSMPSAVSSHEIATLKSSLRKLLESKETDRAIMQYLSHQALPDCEPLSEPYSAEEIQDKLRSRAQLNRLAGVKPIYQSEQGDEHFEFFIDGNMFKTCASIRPVIENLLNQRNVDLSQACFDKAVEDPHFVSIVTQLVNSTYWDISDLLS</sequence>
<evidence type="ECO:0000256" key="5">
    <source>
        <dbReference type="ARBA" id="ARBA00023004"/>
    </source>
</evidence>
<name>A0AAW8R3X4_9ALTE</name>
<dbReference type="Proteomes" id="UP001249020">
    <property type="component" value="Unassembled WGS sequence"/>
</dbReference>
<evidence type="ECO:0000313" key="8">
    <source>
        <dbReference type="Proteomes" id="UP001249020"/>
    </source>
</evidence>
<dbReference type="PANTHER" id="PTHR13096:SF8">
    <property type="entry name" value="RIBOSOMAL OXYGENASE 1"/>
    <property type="match status" value="1"/>
</dbReference>
<keyword evidence="4" id="KW-0560">Oxidoreductase</keyword>
<dbReference type="Pfam" id="PF08007">
    <property type="entry name" value="JmjC_2"/>
    <property type="match status" value="1"/>
</dbReference>
<dbReference type="InterPro" id="IPR039994">
    <property type="entry name" value="NO66-like"/>
</dbReference>
<comment type="caution">
    <text evidence="7">The sequence shown here is derived from an EMBL/GenBank/DDBJ whole genome shotgun (WGS) entry which is preliminary data.</text>
</comment>
<evidence type="ECO:0000256" key="2">
    <source>
        <dbReference type="ARBA" id="ARBA00022723"/>
    </source>
</evidence>
<dbReference type="GO" id="GO:0016706">
    <property type="term" value="F:2-oxoglutarate-dependent dioxygenase activity"/>
    <property type="evidence" value="ECO:0007669"/>
    <property type="project" value="TreeGrafter"/>
</dbReference>
<reference evidence="7 8" key="1">
    <citation type="submission" date="2023-09" db="EMBL/GenBank/DDBJ databases">
        <authorList>
            <person name="Rey-Velasco X."/>
        </authorList>
    </citation>
    <scope>NUCLEOTIDE SEQUENCE [LARGE SCALE GENOMIC DNA]</scope>
    <source>
        <strain evidence="7 8">W409</strain>
    </source>
</reference>
<dbReference type="Gene3D" id="2.60.120.650">
    <property type="entry name" value="Cupin"/>
    <property type="match status" value="1"/>
</dbReference>